<name>G7MQQ0_MACMU</name>
<gene>
    <name evidence="8" type="ORF">EGK_15425</name>
</gene>
<dbReference type="EMBL" id="CM001256">
    <property type="protein sequence ID" value="EHH18761.1"/>
    <property type="molecule type" value="Genomic_DNA"/>
</dbReference>
<dbReference type="GO" id="GO:0005198">
    <property type="term" value="F:structural molecule activity"/>
    <property type="evidence" value="ECO:0007669"/>
    <property type="project" value="InterPro"/>
</dbReference>
<dbReference type="Gene3D" id="1.20.5.500">
    <property type="entry name" value="Single helix bin"/>
    <property type="match status" value="1"/>
</dbReference>
<evidence type="ECO:0000256" key="6">
    <source>
        <dbReference type="SAM" id="Coils"/>
    </source>
</evidence>
<dbReference type="PANTHER" id="PTHR23239:SF349">
    <property type="entry name" value="KERATIN, TYPE I CYTOSKELETAL 18"/>
    <property type="match status" value="1"/>
</dbReference>
<dbReference type="PRINTS" id="PR01248">
    <property type="entry name" value="TYPE1KERATIN"/>
</dbReference>
<evidence type="ECO:0000256" key="3">
    <source>
        <dbReference type="ARBA" id="ARBA00022754"/>
    </source>
</evidence>
<dbReference type="PANTHER" id="PTHR23239">
    <property type="entry name" value="INTERMEDIATE FILAMENT"/>
    <property type="match status" value="1"/>
</dbReference>
<keyword evidence="3 5" id="KW-0403">Intermediate filament</keyword>
<dbReference type="SUPFAM" id="SSF64593">
    <property type="entry name" value="Intermediate filament protein, coiled coil region"/>
    <property type="match status" value="1"/>
</dbReference>
<dbReference type="PROSITE" id="PS00226">
    <property type="entry name" value="IF_ROD_1"/>
    <property type="match status" value="1"/>
</dbReference>
<keyword evidence="1" id="KW-0597">Phosphoprotein</keyword>
<feature type="non-terminal residue" evidence="8">
    <location>
        <position position="1"/>
    </location>
</feature>
<evidence type="ECO:0000256" key="2">
    <source>
        <dbReference type="ARBA" id="ARBA00022744"/>
    </source>
</evidence>
<dbReference type="PROSITE" id="PS51842">
    <property type="entry name" value="IF_ROD_2"/>
    <property type="match status" value="1"/>
</dbReference>
<dbReference type="FunFam" id="1.20.5.170:FF:000002">
    <property type="entry name" value="Type I keratin KA11"/>
    <property type="match status" value="1"/>
</dbReference>
<dbReference type="InterPro" id="IPR018039">
    <property type="entry name" value="IF_conserved"/>
</dbReference>
<feature type="coiled-coil region" evidence="6">
    <location>
        <begin position="58"/>
        <end position="85"/>
    </location>
</feature>
<evidence type="ECO:0000256" key="5">
    <source>
        <dbReference type="RuleBase" id="RU000685"/>
    </source>
</evidence>
<evidence type="ECO:0000313" key="8">
    <source>
        <dbReference type="EMBL" id="EHH18761.1"/>
    </source>
</evidence>
<sequence>SKIMADIQAQYDELSRKSAEELDKYWSQQIEESTTVVPTQSTEVGAAEMMLTLLRHTVQSLEIDLDSMRNLKASLDSNLREVEAHYALQMVQLNRILLHLRSELAQTWTEGQHQAQEYDALLDIKVKLEAEIATYHSLLEYGKDFNLGDALHSSTSM</sequence>
<protein>
    <recommendedName>
        <fullName evidence="7">IF rod domain-containing protein</fullName>
    </recommendedName>
</protein>
<dbReference type="Pfam" id="PF00038">
    <property type="entry name" value="Filament"/>
    <property type="match status" value="1"/>
</dbReference>
<dbReference type="AlphaFoldDB" id="G7MQQ0"/>
<evidence type="ECO:0000256" key="1">
    <source>
        <dbReference type="ARBA" id="ARBA00022553"/>
    </source>
</evidence>
<evidence type="ECO:0000259" key="7">
    <source>
        <dbReference type="PROSITE" id="PS51842"/>
    </source>
</evidence>
<dbReference type="InterPro" id="IPR039008">
    <property type="entry name" value="IF_rod_dom"/>
</dbReference>
<feature type="non-terminal residue" evidence="8">
    <location>
        <position position="157"/>
    </location>
</feature>
<evidence type="ECO:0000256" key="4">
    <source>
        <dbReference type="ARBA" id="ARBA00023054"/>
    </source>
</evidence>
<dbReference type="Proteomes" id="UP000013456">
    <property type="component" value="Chromosome 4"/>
</dbReference>
<dbReference type="Gene3D" id="1.20.5.170">
    <property type="match status" value="1"/>
</dbReference>
<proteinExistence type="inferred from homology"/>
<dbReference type="InterPro" id="IPR002957">
    <property type="entry name" value="Keratin_I"/>
</dbReference>
<reference evidence="8" key="1">
    <citation type="journal article" date="2011" name="Nat. Biotechnol.">
        <title>Genome sequencing and comparison of two nonhuman primate animal models, the cynomolgus and Chinese rhesus macaques.</title>
        <authorList>
            <person name="Yan G."/>
            <person name="Zhang G."/>
            <person name="Fang X."/>
            <person name="Zhang Y."/>
            <person name="Li C."/>
            <person name="Ling F."/>
            <person name="Cooper D.N."/>
            <person name="Li Q."/>
            <person name="Li Y."/>
            <person name="van Gool A.J."/>
            <person name="Du H."/>
            <person name="Chen J."/>
            <person name="Chen R."/>
            <person name="Zhang P."/>
            <person name="Huang Z."/>
            <person name="Thompson J.R."/>
            <person name="Meng Y."/>
            <person name="Bai Y."/>
            <person name="Wang J."/>
            <person name="Zhuo M."/>
            <person name="Wang T."/>
            <person name="Huang Y."/>
            <person name="Wei L."/>
            <person name="Li J."/>
            <person name="Wang Z."/>
            <person name="Hu H."/>
            <person name="Yang P."/>
            <person name="Le L."/>
            <person name="Stenson P.D."/>
            <person name="Li B."/>
            <person name="Liu X."/>
            <person name="Ball E.V."/>
            <person name="An N."/>
            <person name="Huang Q."/>
            <person name="Zhang Y."/>
            <person name="Fan W."/>
            <person name="Zhang X."/>
            <person name="Li Y."/>
            <person name="Wang W."/>
            <person name="Katze M.G."/>
            <person name="Su B."/>
            <person name="Nielsen R."/>
            <person name="Yang H."/>
            <person name="Wang J."/>
            <person name="Wang X."/>
            <person name="Wang J."/>
        </authorList>
    </citation>
    <scope>NUCLEOTIDE SEQUENCE [LARGE SCALE GENOMIC DNA]</scope>
    <source>
        <strain evidence="8">CR-5</strain>
    </source>
</reference>
<comment type="similarity">
    <text evidence="5">Belongs to the intermediate filament family.</text>
</comment>
<organism evidence="8">
    <name type="scientific">Macaca mulatta</name>
    <name type="common">Rhesus macaque</name>
    <dbReference type="NCBI Taxonomy" id="9544"/>
    <lineage>
        <taxon>Eukaryota</taxon>
        <taxon>Metazoa</taxon>
        <taxon>Chordata</taxon>
        <taxon>Craniata</taxon>
        <taxon>Vertebrata</taxon>
        <taxon>Euteleostomi</taxon>
        <taxon>Mammalia</taxon>
        <taxon>Eutheria</taxon>
        <taxon>Euarchontoglires</taxon>
        <taxon>Primates</taxon>
        <taxon>Haplorrhini</taxon>
        <taxon>Catarrhini</taxon>
        <taxon>Cercopithecidae</taxon>
        <taxon>Cercopithecinae</taxon>
        <taxon>Macaca</taxon>
    </lineage>
</organism>
<feature type="domain" description="IF rod" evidence="7">
    <location>
        <begin position="1"/>
        <end position="146"/>
    </location>
</feature>
<keyword evidence="2" id="KW-0416">Keratin</keyword>
<accession>G7MQQ0</accession>
<dbReference type="GO" id="GO:0005882">
    <property type="term" value="C:intermediate filament"/>
    <property type="evidence" value="ECO:0007669"/>
    <property type="project" value="UniProtKB-KW"/>
</dbReference>
<keyword evidence="4 6" id="KW-0175">Coiled coil</keyword>